<keyword evidence="5 7" id="KW-1133">Transmembrane helix</keyword>
<evidence type="ECO:0000256" key="3">
    <source>
        <dbReference type="ARBA" id="ARBA00022519"/>
    </source>
</evidence>
<organism evidence="9">
    <name type="scientific">uncultured delta proteobacterium</name>
    <dbReference type="NCBI Taxonomy" id="34034"/>
    <lineage>
        <taxon>Bacteria</taxon>
        <taxon>Deltaproteobacteria</taxon>
        <taxon>environmental samples</taxon>
    </lineage>
</organism>
<comment type="subcellular location">
    <subcellularLocation>
        <location evidence="1">Cell inner membrane</location>
        <topology evidence="1">Multi-pass membrane protein</topology>
    </subcellularLocation>
</comment>
<feature type="transmembrane region" description="Helical" evidence="7">
    <location>
        <begin position="214"/>
        <end position="240"/>
    </location>
</feature>
<dbReference type="GO" id="GO:0005886">
    <property type="term" value="C:plasma membrane"/>
    <property type="evidence" value="ECO:0007669"/>
    <property type="project" value="UniProtKB-SubCell"/>
</dbReference>
<dbReference type="InterPro" id="IPR004681">
    <property type="entry name" value="TRAP_DctM"/>
</dbReference>
<feature type="transmembrane region" description="Helical" evidence="7">
    <location>
        <begin position="113"/>
        <end position="131"/>
    </location>
</feature>
<dbReference type="InterPro" id="IPR010656">
    <property type="entry name" value="DctM"/>
</dbReference>
<feature type="transmembrane region" description="Helical" evidence="7">
    <location>
        <begin position="348"/>
        <end position="376"/>
    </location>
</feature>
<feature type="transmembrane region" description="Helical" evidence="7">
    <location>
        <begin position="170"/>
        <end position="193"/>
    </location>
</feature>
<accession>A0A212KBA0</accession>
<keyword evidence="2" id="KW-1003">Cell membrane</keyword>
<dbReference type="NCBIfam" id="TIGR00786">
    <property type="entry name" value="dctM"/>
    <property type="match status" value="1"/>
</dbReference>
<dbReference type="PANTHER" id="PTHR33362:SF5">
    <property type="entry name" value="C4-DICARBOXYLATE TRAP TRANSPORTER LARGE PERMEASE PROTEIN DCTM"/>
    <property type="match status" value="1"/>
</dbReference>
<name>A0A212KBA0_9DELT</name>
<feature type="transmembrane region" description="Helical" evidence="7">
    <location>
        <begin position="246"/>
        <end position="265"/>
    </location>
</feature>
<dbReference type="AlphaFoldDB" id="A0A212KBA0"/>
<evidence type="ECO:0000256" key="4">
    <source>
        <dbReference type="ARBA" id="ARBA00022692"/>
    </source>
</evidence>
<dbReference type="Pfam" id="PF06808">
    <property type="entry name" value="DctM"/>
    <property type="match status" value="1"/>
</dbReference>
<protein>
    <submittedName>
        <fullName evidence="9">TRAP transporter, DctM subunit</fullName>
    </submittedName>
</protein>
<gene>
    <name evidence="9" type="ORF">KL86DPRO_50046</name>
</gene>
<proteinExistence type="predicted"/>
<evidence type="ECO:0000256" key="5">
    <source>
        <dbReference type="ARBA" id="ARBA00022989"/>
    </source>
</evidence>
<dbReference type="GO" id="GO:0022857">
    <property type="term" value="F:transmembrane transporter activity"/>
    <property type="evidence" value="ECO:0007669"/>
    <property type="project" value="TreeGrafter"/>
</dbReference>
<evidence type="ECO:0000256" key="1">
    <source>
        <dbReference type="ARBA" id="ARBA00004429"/>
    </source>
</evidence>
<reference evidence="9" key="1">
    <citation type="submission" date="2016-04" db="EMBL/GenBank/DDBJ databases">
        <authorList>
            <person name="Evans L.H."/>
            <person name="Alamgir A."/>
            <person name="Owens N."/>
            <person name="Weber N.D."/>
            <person name="Virtaneva K."/>
            <person name="Barbian K."/>
            <person name="Babar A."/>
            <person name="Rosenke K."/>
        </authorList>
    </citation>
    <scope>NUCLEOTIDE SEQUENCE</scope>
    <source>
        <strain evidence="9">86</strain>
    </source>
</reference>
<feature type="domain" description="TRAP C4-dicarboxylate transport system permease DctM subunit" evidence="8">
    <location>
        <begin position="5"/>
        <end position="422"/>
    </location>
</feature>
<feature type="transmembrane region" description="Helical" evidence="7">
    <location>
        <begin position="52"/>
        <end position="70"/>
    </location>
</feature>
<evidence type="ECO:0000256" key="6">
    <source>
        <dbReference type="ARBA" id="ARBA00023136"/>
    </source>
</evidence>
<dbReference type="EMBL" id="FLUQ01000005">
    <property type="protein sequence ID" value="SBW09024.1"/>
    <property type="molecule type" value="Genomic_DNA"/>
</dbReference>
<evidence type="ECO:0000259" key="8">
    <source>
        <dbReference type="Pfam" id="PF06808"/>
    </source>
</evidence>
<dbReference type="PANTHER" id="PTHR33362">
    <property type="entry name" value="SIALIC ACID TRAP TRANSPORTER PERMEASE PROTEIN SIAT-RELATED"/>
    <property type="match status" value="1"/>
</dbReference>
<keyword evidence="4 7" id="KW-0812">Transmembrane</keyword>
<feature type="transmembrane region" description="Helical" evidence="7">
    <location>
        <begin position="138"/>
        <end position="158"/>
    </location>
</feature>
<feature type="transmembrane region" description="Helical" evidence="7">
    <location>
        <begin position="406"/>
        <end position="426"/>
    </location>
</feature>
<dbReference type="PIRSF" id="PIRSF006066">
    <property type="entry name" value="HI0050"/>
    <property type="match status" value="1"/>
</dbReference>
<keyword evidence="3" id="KW-0997">Cell inner membrane</keyword>
<keyword evidence="6 7" id="KW-0472">Membrane</keyword>
<sequence>MLPMFLVLFFTLFLSAPIGIAIVSACLTATVTNPEVPLNLNYIFRNMVSGIDSYPLLAIPLFILSGVIMARGGISKKLFDFFAFFVGDKTAGMPITVIITCLFYGAISGSSPATTAAVGAMAIPLLVNLGYDRVFVTALVATAGGLGVIIPPSIPFIVYGLASSASVGKLFIAGIIPGILIGLCLMVYSWIYCRSHGEDKNKLKQNAARLRARGFIGTLMDSFWALLTPVFILGGIYGGIVTPTEAANVSVIYSLVVSIYIYKTLAWKDIPEVLREAVKTFAPMMLVVAAATVFTRTLTMLNIPQTIVEVMSQALVDKVMFLLCVNLILLVVGMFMEPLTSILILTPILFPLVTSFGVDPIHFGVIMVVNLAIGFVTPPVGVNLYVASGMTGISVMSIAKKAVPFLVAFFIALILITFIPWLSLALL</sequence>
<evidence type="ECO:0000256" key="7">
    <source>
        <dbReference type="SAM" id="Phobius"/>
    </source>
</evidence>
<evidence type="ECO:0000313" key="9">
    <source>
        <dbReference type="EMBL" id="SBW09024.1"/>
    </source>
</evidence>
<evidence type="ECO:0000256" key="2">
    <source>
        <dbReference type="ARBA" id="ARBA00022475"/>
    </source>
</evidence>